<keyword evidence="3 4" id="KW-0378">Hydrolase</keyword>
<keyword evidence="5" id="KW-1185">Reference proteome</keyword>
<dbReference type="SUPFAM" id="SSF56420">
    <property type="entry name" value="Peptide deformylase"/>
    <property type="match status" value="1"/>
</dbReference>
<dbReference type="Gene3D" id="3.90.45.10">
    <property type="entry name" value="Peptide deformylase"/>
    <property type="match status" value="1"/>
</dbReference>
<comment type="catalytic activity">
    <reaction evidence="3">
        <text>N-terminal N-formyl-L-methionyl-[peptide] + H2O = N-terminal L-methionyl-[peptide] + formate</text>
        <dbReference type="Rhea" id="RHEA:24420"/>
        <dbReference type="Rhea" id="RHEA-COMP:10639"/>
        <dbReference type="Rhea" id="RHEA-COMP:10640"/>
        <dbReference type="ChEBI" id="CHEBI:15377"/>
        <dbReference type="ChEBI" id="CHEBI:15740"/>
        <dbReference type="ChEBI" id="CHEBI:49298"/>
        <dbReference type="ChEBI" id="CHEBI:64731"/>
        <dbReference type="EC" id="3.5.1.88"/>
    </reaction>
</comment>
<comment type="caution">
    <text evidence="4">The sequence shown here is derived from an EMBL/GenBank/DDBJ whole genome shotgun (WGS) entry which is preliminary data.</text>
</comment>
<evidence type="ECO:0000256" key="3">
    <source>
        <dbReference type="HAMAP-Rule" id="MF_00163"/>
    </source>
</evidence>
<dbReference type="PANTHER" id="PTHR10458:SF22">
    <property type="entry name" value="PEPTIDE DEFORMYLASE"/>
    <property type="match status" value="1"/>
</dbReference>
<protein>
    <recommendedName>
        <fullName evidence="3">Peptide deformylase</fullName>
        <shortName evidence="3">PDF</shortName>
        <ecNumber evidence="3">3.5.1.88</ecNumber>
    </recommendedName>
    <alternativeName>
        <fullName evidence="3">Polypeptide deformylase</fullName>
    </alternativeName>
</protein>
<sequence>MALRKIVIRGDEILTKQCKPVKNITDRIKILCEDMIETMVDADGVGLAAPQVGVMKRIFVCRPELEDFEKVYVMINPEILEKDGEQDSAEGCLSVPGYIGMLKRPERVKLRAMNLDGATNEYEFSGFAATCIMHENDHLNGVVYPDIAEEVYTTEQYNEMMAEIAEESENKNKEKEDK</sequence>
<evidence type="ECO:0000313" key="5">
    <source>
        <dbReference type="Proteomes" id="UP000526307"/>
    </source>
</evidence>
<dbReference type="AlphaFoldDB" id="A0A7Y8VSQ4"/>
<dbReference type="Pfam" id="PF01327">
    <property type="entry name" value="Pep_deformylase"/>
    <property type="match status" value="1"/>
</dbReference>
<dbReference type="PRINTS" id="PR01576">
    <property type="entry name" value="PDEFORMYLASE"/>
</dbReference>
<accession>A0A7Y8VSQ4</accession>
<comment type="cofactor">
    <cofactor evidence="3">
        <name>Fe(2+)</name>
        <dbReference type="ChEBI" id="CHEBI:29033"/>
    </cofactor>
    <text evidence="3">Binds 1 Fe(2+) ion.</text>
</comment>
<dbReference type="EMBL" id="JABXYR010000002">
    <property type="protein sequence ID" value="NWO23903.1"/>
    <property type="molecule type" value="Genomic_DNA"/>
</dbReference>
<reference evidence="4 5" key="1">
    <citation type="submission" date="2020-06" db="EMBL/GenBank/DDBJ databases">
        <title>Mogibacterium timidum strain W9173 genomic sequence.</title>
        <authorList>
            <person name="Wade W.G."/>
            <person name="Johnston C.D."/>
            <person name="Chen T."/>
            <person name="Dewhirst F.E."/>
        </authorList>
    </citation>
    <scope>NUCLEOTIDE SEQUENCE [LARGE SCALE GENOMIC DNA]</scope>
    <source>
        <strain evidence="4 5">W9173</strain>
    </source>
</reference>
<keyword evidence="3" id="KW-0479">Metal-binding</keyword>
<dbReference type="GO" id="GO:0042586">
    <property type="term" value="F:peptide deformylase activity"/>
    <property type="evidence" value="ECO:0007669"/>
    <property type="project" value="UniProtKB-UniRule"/>
</dbReference>
<dbReference type="GO" id="GO:0046872">
    <property type="term" value="F:metal ion binding"/>
    <property type="evidence" value="ECO:0007669"/>
    <property type="project" value="UniProtKB-KW"/>
</dbReference>
<keyword evidence="3" id="KW-0648">Protein biosynthesis</keyword>
<dbReference type="RefSeq" id="WP_178978764.1">
    <property type="nucleotide sequence ID" value="NZ_CAJPUB010000007.1"/>
</dbReference>
<dbReference type="Proteomes" id="UP000526307">
    <property type="component" value="Unassembled WGS sequence"/>
</dbReference>
<comment type="similarity">
    <text evidence="1 3">Belongs to the polypeptide deformylase family.</text>
</comment>
<evidence type="ECO:0000256" key="2">
    <source>
        <dbReference type="ARBA" id="ARBA00023004"/>
    </source>
</evidence>
<dbReference type="CDD" id="cd00487">
    <property type="entry name" value="Pep_deformylase"/>
    <property type="match status" value="1"/>
</dbReference>
<comment type="function">
    <text evidence="3">Removes the formyl group from the N-terminal Met of newly synthesized proteins. Requires at least a dipeptide for an efficient rate of reaction. N-terminal L-methionine is a prerequisite for activity but the enzyme has broad specificity at other positions.</text>
</comment>
<gene>
    <name evidence="3 4" type="primary">def</name>
    <name evidence="4" type="ORF">HW270_07540</name>
</gene>
<feature type="binding site" evidence="3">
    <location>
        <position position="92"/>
    </location>
    <ligand>
        <name>Fe cation</name>
        <dbReference type="ChEBI" id="CHEBI:24875"/>
    </ligand>
</feature>
<feature type="binding site" evidence="3">
    <location>
        <position position="134"/>
    </location>
    <ligand>
        <name>Fe cation</name>
        <dbReference type="ChEBI" id="CHEBI:24875"/>
    </ligand>
</feature>
<dbReference type="HAMAP" id="MF_00163">
    <property type="entry name" value="Pep_deformylase"/>
    <property type="match status" value="1"/>
</dbReference>
<dbReference type="PIRSF" id="PIRSF004749">
    <property type="entry name" value="Pep_def"/>
    <property type="match status" value="1"/>
</dbReference>
<dbReference type="GO" id="GO:0006412">
    <property type="term" value="P:translation"/>
    <property type="evidence" value="ECO:0007669"/>
    <property type="project" value="UniProtKB-UniRule"/>
</dbReference>
<dbReference type="InterPro" id="IPR036821">
    <property type="entry name" value="Peptide_deformylase_sf"/>
</dbReference>
<evidence type="ECO:0000256" key="1">
    <source>
        <dbReference type="ARBA" id="ARBA00010759"/>
    </source>
</evidence>
<dbReference type="InterPro" id="IPR023635">
    <property type="entry name" value="Peptide_deformylase"/>
</dbReference>
<dbReference type="NCBIfam" id="NF001159">
    <property type="entry name" value="PRK00150.1-3"/>
    <property type="match status" value="1"/>
</dbReference>
<keyword evidence="2 3" id="KW-0408">Iron</keyword>
<dbReference type="PANTHER" id="PTHR10458">
    <property type="entry name" value="PEPTIDE DEFORMYLASE"/>
    <property type="match status" value="1"/>
</dbReference>
<proteinExistence type="inferred from homology"/>
<evidence type="ECO:0000313" key="4">
    <source>
        <dbReference type="EMBL" id="NWO23903.1"/>
    </source>
</evidence>
<name>A0A7Y8VSQ4_9FIRM</name>
<dbReference type="EC" id="3.5.1.88" evidence="3"/>
<organism evidence="4 5">
    <name type="scientific">Mogibacterium timidum</name>
    <dbReference type="NCBI Taxonomy" id="35519"/>
    <lineage>
        <taxon>Bacteria</taxon>
        <taxon>Bacillati</taxon>
        <taxon>Bacillota</taxon>
        <taxon>Clostridia</taxon>
        <taxon>Peptostreptococcales</taxon>
        <taxon>Anaerovoracaceae</taxon>
        <taxon>Mogibacterium</taxon>
    </lineage>
</organism>
<feature type="active site" evidence="3">
    <location>
        <position position="135"/>
    </location>
</feature>
<feature type="binding site" evidence="3">
    <location>
        <position position="138"/>
    </location>
    <ligand>
        <name>Fe cation</name>
        <dbReference type="ChEBI" id="CHEBI:24875"/>
    </ligand>
</feature>
<dbReference type="NCBIfam" id="TIGR00079">
    <property type="entry name" value="pept_deformyl"/>
    <property type="match status" value="1"/>
</dbReference>